<dbReference type="Pfam" id="PF03320">
    <property type="entry name" value="FBPase_glpX"/>
    <property type="match status" value="1"/>
</dbReference>
<organism evidence="1 2">
    <name type="scientific">Salipaludibacillus neizhouensis</name>
    <dbReference type="NCBI Taxonomy" id="885475"/>
    <lineage>
        <taxon>Bacteria</taxon>
        <taxon>Bacillati</taxon>
        <taxon>Bacillota</taxon>
        <taxon>Bacilli</taxon>
        <taxon>Bacillales</taxon>
        <taxon>Bacillaceae</taxon>
    </lineage>
</organism>
<accession>A0A3A9K4N3</accession>
<evidence type="ECO:0000313" key="1">
    <source>
        <dbReference type="EMBL" id="RKL65281.1"/>
    </source>
</evidence>
<dbReference type="Proteomes" id="UP000281498">
    <property type="component" value="Unassembled WGS sequence"/>
</dbReference>
<dbReference type="GO" id="GO:0006071">
    <property type="term" value="P:glycerol metabolic process"/>
    <property type="evidence" value="ECO:0007669"/>
    <property type="project" value="InterPro"/>
</dbReference>
<keyword evidence="2" id="KW-1185">Reference proteome</keyword>
<dbReference type="Gene3D" id="3.30.540.10">
    <property type="entry name" value="Fructose-1,6-Bisphosphatase, subunit A, domain 1"/>
    <property type="match status" value="1"/>
</dbReference>
<sequence>MLNVTQKAAVAAFQSVEKDDKYEADNLATNAMRKMLNEIYIRTNCYWGRGD</sequence>
<dbReference type="InterPro" id="IPR004464">
    <property type="entry name" value="FBPase_class-2/SBPase"/>
</dbReference>
<evidence type="ECO:0000313" key="2">
    <source>
        <dbReference type="Proteomes" id="UP000281498"/>
    </source>
</evidence>
<comment type="caution">
    <text evidence="1">The sequence shown here is derived from an EMBL/GenBank/DDBJ whole genome shotgun (WGS) entry which is preliminary data.</text>
</comment>
<proteinExistence type="predicted"/>
<name>A0A3A9K4N3_9BACI</name>
<dbReference type="AlphaFoldDB" id="A0A3A9K4N3"/>
<reference evidence="1 2" key="1">
    <citation type="submission" date="2017-10" db="EMBL/GenBank/DDBJ databases">
        <title>Bacillus sp. nov., a halophilic bacterium isolated from a Keqin Lake.</title>
        <authorList>
            <person name="Wang H."/>
        </authorList>
    </citation>
    <scope>NUCLEOTIDE SEQUENCE [LARGE SCALE GENOMIC DNA]</scope>
    <source>
        <strain evidence="1 2">KCTC 13187</strain>
    </source>
</reference>
<gene>
    <name evidence="1" type="ORF">CR203_21665</name>
</gene>
<dbReference type="GO" id="GO:0042132">
    <property type="term" value="F:fructose 1,6-bisphosphate 1-phosphatase activity"/>
    <property type="evidence" value="ECO:0007669"/>
    <property type="project" value="InterPro"/>
</dbReference>
<protein>
    <submittedName>
        <fullName evidence="1">Uncharacterized protein</fullName>
    </submittedName>
</protein>
<dbReference type="SUPFAM" id="SSF56655">
    <property type="entry name" value="Carbohydrate phosphatase"/>
    <property type="match status" value="1"/>
</dbReference>
<dbReference type="EMBL" id="PDOE01000019">
    <property type="protein sequence ID" value="RKL65281.1"/>
    <property type="molecule type" value="Genomic_DNA"/>
</dbReference>
<dbReference type="GO" id="GO:0006094">
    <property type="term" value="P:gluconeogenesis"/>
    <property type="evidence" value="ECO:0007669"/>
    <property type="project" value="InterPro"/>
</dbReference>